<dbReference type="EMBL" id="JAUUTY010000006">
    <property type="protein sequence ID" value="KAK1617893.1"/>
    <property type="molecule type" value="Genomic_DNA"/>
</dbReference>
<keyword evidence="1" id="KW-0472">Membrane</keyword>
<sequence>MAATCHERADCLVTCLCGIFSAALFIAFIVYLVLLNVNAPADMRYYISVDSVSGLDLPPSKDLALDPQFNLTVRLESSRHGRPACMGAGTYLVVSYHCVPLATSASAPEPICVEAKNSSMSMLVVAKGTGVRLPGYMMDSLVADLRSGVQAFNVQFSMYGVQDMASCGFRRVGDVATECGFWNICPRRQDKPTPVPPLIY</sequence>
<keyword evidence="1" id="KW-1133">Transmembrane helix</keyword>
<evidence type="ECO:0000256" key="1">
    <source>
        <dbReference type="SAM" id="Phobius"/>
    </source>
</evidence>
<evidence type="ECO:0000313" key="3">
    <source>
        <dbReference type="Proteomes" id="UP001231189"/>
    </source>
</evidence>
<gene>
    <name evidence="2" type="ORF">QYE76_023410</name>
</gene>
<organism evidence="2 3">
    <name type="scientific">Lolium multiflorum</name>
    <name type="common">Italian ryegrass</name>
    <name type="synonym">Lolium perenne subsp. multiflorum</name>
    <dbReference type="NCBI Taxonomy" id="4521"/>
    <lineage>
        <taxon>Eukaryota</taxon>
        <taxon>Viridiplantae</taxon>
        <taxon>Streptophyta</taxon>
        <taxon>Embryophyta</taxon>
        <taxon>Tracheophyta</taxon>
        <taxon>Spermatophyta</taxon>
        <taxon>Magnoliopsida</taxon>
        <taxon>Liliopsida</taxon>
        <taxon>Poales</taxon>
        <taxon>Poaceae</taxon>
        <taxon>BOP clade</taxon>
        <taxon>Pooideae</taxon>
        <taxon>Poodae</taxon>
        <taxon>Poeae</taxon>
        <taxon>Poeae Chloroplast Group 2 (Poeae type)</taxon>
        <taxon>Loliodinae</taxon>
        <taxon>Loliinae</taxon>
        <taxon>Lolium</taxon>
    </lineage>
</organism>
<dbReference type="PANTHER" id="PTHR33994:SF41">
    <property type="entry name" value="LATE EMBRYOGENESIS ABUNDANT PROTEIN LEA-2 SUBGROUP DOMAIN-CONTAINING PROTEIN"/>
    <property type="match status" value="1"/>
</dbReference>
<protein>
    <submittedName>
        <fullName evidence="2">Uncharacterized protein</fullName>
    </submittedName>
</protein>
<reference evidence="2" key="1">
    <citation type="submission" date="2023-07" db="EMBL/GenBank/DDBJ databases">
        <title>A chromosome-level genome assembly of Lolium multiflorum.</title>
        <authorList>
            <person name="Chen Y."/>
            <person name="Copetti D."/>
            <person name="Kolliker R."/>
            <person name="Studer B."/>
        </authorList>
    </citation>
    <scope>NUCLEOTIDE SEQUENCE</scope>
    <source>
        <strain evidence="2">02402/16</strain>
        <tissue evidence="2">Leaf</tissue>
    </source>
</reference>
<accession>A0AAD8REM6</accession>
<keyword evidence="1" id="KW-0812">Transmembrane</keyword>
<comment type="caution">
    <text evidence="2">The sequence shown here is derived from an EMBL/GenBank/DDBJ whole genome shotgun (WGS) entry which is preliminary data.</text>
</comment>
<evidence type="ECO:0000313" key="2">
    <source>
        <dbReference type="EMBL" id="KAK1617893.1"/>
    </source>
</evidence>
<dbReference type="Proteomes" id="UP001231189">
    <property type="component" value="Unassembled WGS sequence"/>
</dbReference>
<keyword evidence="3" id="KW-1185">Reference proteome</keyword>
<name>A0AAD8REM6_LOLMU</name>
<feature type="transmembrane region" description="Helical" evidence="1">
    <location>
        <begin position="12"/>
        <end position="34"/>
    </location>
</feature>
<dbReference type="AlphaFoldDB" id="A0AAD8REM6"/>
<dbReference type="PANTHER" id="PTHR33994">
    <property type="entry name" value="OS04G0515000 PROTEIN"/>
    <property type="match status" value="1"/>
</dbReference>
<proteinExistence type="predicted"/>